<organism evidence="1 2">
    <name type="scientific">Croceicoccus pelagius</name>
    <dbReference type="NCBI Taxonomy" id="1703341"/>
    <lineage>
        <taxon>Bacteria</taxon>
        <taxon>Pseudomonadati</taxon>
        <taxon>Pseudomonadota</taxon>
        <taxon>Alphaproteobacteria</taxon>
        <taxon>Sphingomonadales</taxon>
        <taxon>Erythrobacteraceae</taxon>
        <taxon>Croceicoccus</taxon>
    </lineage>
</organism>
<dbReference type="EMBL" id="BMIO01000005">
    <property type="protein sequence ID" value="GGD44934.1"/>
    <property type="molecule type" value="Genomic_DNA"/>
</dbReference>
<dbReference type="Pfam" id="PF26363">
    <property type="entry name" value="Phospholipase-like"/>
    <property type="match status" value="1"/>
</dbReference>
<comment type="caution">
    <text evidence="1">The sequence shown here is derived from an EMBL/GenBank/DDBJ whole genome shotgun (WGS) entry which is preliminary data.</text>
</comment>
<sequence length="298" mass="32799">MAALPQRLRGRLAFLFLLLCLPALGGCSYTVTRLGQDCSGPGGYCPQTREVAGKTWRYAQLAQNVYWENGLTSTKPDDELYVLPEDLKERFASVDDKVGFAYSVFDRFEGDHLKEVVLVYRGTEGPKDWYYGTLLGQQAPRGLSIYRQVRHGLDEAGYADIPVSLTGHSLGGRIADHVLKKVEREDGALPETLHSYLFNPNAGGWALEKGLDGKTVHTSVSETADVAGWVRFAANDGRWDGYVIDCQSTIDPVASHFMRRLADCLTWIAALDSEAARKSVISNEIDPPVTAGIENKAL</sequence>
<dbReference type="RefSeq" id="WP_066761058.1">
    <property type="nucleotide sequence ID" value="NZ_BMIO01000005.1"/>
</dbReference>
<dbReference type="OrthoDB" id="7420899at2"/>
<accession>A0A916YHJ8</accession>
<evidence type="ECO:0000313" key="1">
    <source>
        <dbReference type="EMBL" id="GGD44934.1"/>
    </source>
</evidence>
<proteinExistence type="predicted"/>
<gene>
    <name evidence="1" type="ORF">GCM10010989_18810</name>
</gene>
<dbReference type="Proteomes" id="UP000598997">
    <property type="component" value="Unassembled WGS sequence"/>
</dbReference>
<dbReference type="AlphaFoldDB" id="A0A916YHJ8"/>
<dbReference type="InterPro" id="IPR029058">
    <property type="entry name" value="AB_hydrolase_fold"/>
</dbReference>
<dbReference type="PROSITE" id="PS51257">
    <property type="entry name" value="PROKAR_LIPOPROTEIN"/>
    <property type="match status" value="1"/>
</dbReference>
<protein>
    <recommendedName>
        <fullName evidence="3">DUF2974 domain-containing protein</fullName>
    </recommendedName>
</protein>
<dbReference type="Gene3D" id="3.40.50.1820">
    <property type="entry name" value="alpha/beta hydrolase"/>
    <property type="match status" value="1"/>
</dbReference>
<name>A0A916YHJ8_9SPHN</name>
<dbReference type="SUPFAM" id="SSF53474">
    <property type="entry name" value="alpha/beta-Hydrolases"/>
    <property type="match status" value="1"/>
</dbReference>
<keyword evidence="2" id="KW-1185">Reference proteome</keyword>
<evidence type="ECO:0008006" key="3">
    <source>
        <dbReference type="Google" id="ProtNLM"/>
    </source>
</evidence>
<reference evidence="1 2" key="1">
    <citation type="journal article" date="2014" name="Int. J. Syst. Evol. Microbiol.">
        <title>Complete genome sequence of Corynebacterium casei LMG S-19264T (=DSM 44701T), isolated from a smear-ripened cheese.</title>
        <authorList>
            <consortium name="US DOE Joint Genome Institute (JGI-PGF)"/>
            <person name="Walter F."/>
            <person name="Albersmeier A."/>
            <person name="Kalinowski J."/>
            <person name="Ruckert C."/>
        </authorList>
    </citation>
    <scope>NUCLEOTIDE SEQUENCE [LARGE SCALE GENOMIC DNA]</scope>
    <source>
        <strain evidence="1 2">CGMCC 1.15358</strain>
    </source>
</reference>
<evidence type="ECO:0000313" key="2">
    <source>
        <dbReference type="Proteomes" id="UP000598997"/>
    </source>
</evidence>